<sequence length="69" mass="8055">MLQATSRVHSPRNFKGSTNSFQDDYSFHNFCFKYPSLLIFVQFLQFPSKSVLVLISMKLQFSVMPFIRG</sequence>
<keyword evidence="2" id="KW-1185">Reference proteome</keyword>
<proteinExistence type="predicted"/>
<evidence type="ECO:0000313" key="2">
    <source>
        <dbReference type="Proteomes" id="UP000291084"/>
    </source>
</evidence>
<accession>A0A0S3SMZ5</accession>
<dbReference type="Proteomes" id="UP000291084">
    <property type="component" value="Chromosome 8"/>
</dbReference>
<name>A0A0S3SMZ5_PHAAN</name>
<gene>
    <name evidence="1" type="primary">Vigan.08G077800</name>
    <name evidence="1" type="ORF">VIGAN_08077800</name>
</gene>
<reference evidence="1 2" key="1">
    <citation type="journal article" date="2015" name="Sci. Rep.">
        <title>The power of single molecule real-time sequencing technology in the de novo assembly of a eukaryotic genome.</title>
        <authorList>
            <person name="Sakai H."/>
            <person name="Naito K."/>
            <person name="Ogiso-Tanaka E."/>
            <person name="Takahashi Y."/>
            <person name="Iseki K."/>
            <person name="Muto C."/>
            <person name="Satou K."/>
            <person name="Teruya K."/>
            <person name="Shiroma A."/>
            <person name="Shimoji M."/>
            <person name="Hirano T."/>
            <person name="Itoh T."/>
            <person name="Kaga A."/>
            <person name="Tomooka N."/>
        </authorList>
    </citation>
    <scope>NUCLEOTIDE SEQUENCE [LARGE SCALE GENOMIC DNA]</scope>
    <source>
        <strain evidence="2">cv. Shumari</strain>
    </source>
</reference>
<evidence type="ECO:0000313" key="1">
    <source>
        <dbReference type="EMBL" id="BAT94200.1"/>
    </source>
</evidence>
<organism evidence="1 2">
    <name type="scientific">Vigna angularis var. angularis</name>
    <dbReference type="NCBI Taxonomy" id="157739"/>
    <lineage>
        <taxon>Eukaryota</taxon>
        <taxon>Viridiplantae</taxon>
        <taxon>Streptophyta</taxon>
        <taxon>Embryophyta</taxon>
        <taxon>Tracheophyta</taxon>
        <taxon>Spermatophyta</taxon>
        <taxon>Magnoliopsida</taxon>
        <taxon>eudicotyledons</taxon>
        <taxon>Gunneridae</taxon>
        <taxon>Pentapetalae</taxon>
        <taxon>rosids</taxon>
        <taxon>fabids</taxon>
        <taxon>Fabales</taxon>
        <taxon>Fabaceae</taxon>
        <taxon>Papilionoideae</taxon>
        <taxon>50 kb inversion clade</taxon>
        <taxon>NPAAA clade</taxon>
        <taxon>indigoferoid/millettioid clade</taxon>
        <taxon>Phaseoleae</taxon>
        <taxon>Vigna</taxon>
    </lineage>
</organism>
<dbReference type="EMBL" id="AP015041">
    <property type="protein sequence ID" value="BAT94200.1"/>
    <property type="molecule type" value="Genomic_DNA"/>
</dbReference>
<protein>
    <submittedName>
        <fullName evidence="1">Uncharacterized protein</fullName>
    </submittedName>
</protein>
<dbReference type="AlphaFoldDB" id="A0A0S3SMZ5"/>